<evidence type="ECO:0000256" key="4">
    <source>
        <dbReference type="ARBA" id="ARBA00022729"/>
    </source>
</evidence>
<dbReference type="PANTHER" id="PTHR11802:SF51">
    <property type="entry name" value="VACUOLAR SERINE-TYPE CARBOXYPEPTIDASE ATG42"/>
    <property type="match status" value="1"/>
</dbReference>
<proteinExistence type="inferred from homology"/>
<name>A0A1Q3A973_ZYGRO</name>
<dbReference type="PROSITE" id="PS00131">
    <property type="entry name" value="CARBOXYPEPT_SER_SER"/>
    <property type="match status" value="1"/>
</dbReference>
<evidence type="ECO:0000256" key="6">
    <source>
        <dbReference type="ARBA" id="ARBA00023180"/>
    </source>
</evidence>
<evidence type="ECO:0000256" key="3">
    <source>
        <dbReference type="ARBA" id="ARBA00022670"/>
    </source>
</evidence>
<dbReference type="InterPro" id="IPR029058">
    <property type="entry name" value="AB_hydrolase_fold"/>
</dbReference>
<dbReference type="InterPro" id="IPR001563">
    <property type="entry name" value="Peptidase_S10"/>
</dbReference>
<keyword evidence="2 7" id="KW-0121">Carboxypeptidase</keyword>
<dbReference type="Gene3D" id="1.10.287.410">
    <property type="match status" value="1"/>
</dbReference>
<accession>A0A1Q3A973</accession>
<dbReference type="EC" id="3.4.16.-" evidence="7"/>
<reference evidence="8 9" key="1">
    <citation type="submission" date="2016-08" db="EMBL/GenBank/DDBJ databases">
        <title>Draft genome sequence of allopolyploid Zygosaccharomyces rouxii.</title>
        <authorList>
            <person name="Watanabe J."/>
            <person name="Uehara K."/>
            <person name="Mogi Y."/>
            <person name="Tsukioka Y."/>
        </authorList>
    </citation>
    <scope>NUCLEOTIDE SEQUENCE [LARGE SCALE GENOMIC DNA]</scope>
    <source>
        <strain evidence="8 9">NBRC 110957</strain>
    </source>
</reference>
<dbReference type="GO" id="GO:0006508">
    <property type="term" value="P:proteolysis"/>
    <property type="evidence" value="ECO:0007669"/>
    <property type="project" value="UniProtKB-KW"/>
</dbReference>
<keyword evidence="6" id="KW-0325">Glycoprotein</keyword>
<organism evidence="8 9">
    <name type="scientific">Zygosaccharomyces rouxii</name>
    <dbReference type="NCBI Taxonomy" id="4956"/>
    <lineage>
        <taxon>Eukaryota</taxon>
        <taxon>Fungi</taxon>
        <taxon>Dikarya</taxon>
        <taxon>Ascomycota</taxon>
        <taxon>Saccharomycotina</taxon>
        <taxon>Saccharomycetes</taxon>
        <taxon>Saccharomycetales</taxon>
        <taxon>Saccharomycetaceae</taxon>
        <taxon>Zygosaccharomyces</taxon>
    </lineage>
</organism>
<dbReference type="GO" id="GO:0004185">
    <property type="term" value="F:serine-type carboxypeptidase activity"/>
    <property type="evidence" value="ECO:0007669"/>
    <property type="project" value="UniProtKB-UniRule"/>
</dbReference>
<dbReference type="Gene3D" id="3.40.50.1820">
    <property type="entry name" value="alpha/beta hydrolase"/>
    <property type="match status" value="1"/>
</dbReference>
<feature type="chain" id="PRO_5011822533" description="Carboxypeptidase" evidence="7">
    <location>
        <begin position="17"/>
        <end position="487"/>
    </location>
</feature>
<dbReference type="AlphaFoldDB" id="A0A1Q3A973"/>
<dbReference type="GO" id="GO:0000324">
    <property type="term" value="C:fungal-type vacuole"/>
    <property type="evidence" value="ECO:0007669"/>
    <property type="project" value="TreeGrafter"/>
</dbReference>
<dbReference type="EMBL" id="BDGX01000033">
    <property type="protein sequence ID" value="GAV52247.1"/>
    <property type="molecule type" value="Genomic_DNA"/>
</dbReference>
<gene>
    <name evidence="8" type="ORF">ZYGR_0AG02380</name>
</gene>
<keyword evidence="3 7" id="KW-0645">Protease</keyword>
<dbReference type="PANTHER" id="PTHR11802">
    <property type="entry name" value="SERINE PROTEASE FAMILY S10 SERINE CARBOXYPEPTIDASE"/>
    <property type="match status" value="1"/>
</dbReference>
<evidence type="ECO:0000256" key="5">
    <source>
        <dbReference type="ARBA" id="ARBA00022801"/>
    </source>
</evidence>
<evidence type="ECO:0000313" key="8">
    <source>
        <dbReference type="EMBL" id="GAV52247.1"/>
    </source>
</evidence>
<dbReference type="PRINTS" id="PR00724">
    <property type="entry name" value="CRBOXYPTASEC"/>
</dbReference>
<evidence type="ECO:0000313" key="9">
    <source>
        <dbReference type="Proteomes" id="UP000187013"/>
    </source>
</evidence>
<evidence type="ECO:0000256" key="1">
    <source>
        <dbReference type="ARBA" id="ARBA00009431"/>
    </source>
</evidence>
<dbReference type="OrthoDB" id="443318at2759"/>
<dbReference type="SUPFAM" id="SSF53474">
    <property type="entry name" value="alpha/beta-Hydrolases"/>
    <property type="match status" value="1"/>
</dbReference>
<dbReference type="Pfam" id="PF00450">
    <property type="entry name" value="Peptidase_S10"/>
    <property type="match status" value="1"/>
</dbReference>
<keyword evidence="5 7" id="KW-0378">Hydrolase</keyword>
<dbReference type="InterPro" id="IPR018202">
    <property type="entry name" value="Ser_caboxypep_ser_AS"/>
</dbReference>
<dbReference type="PROSITE" id="PS00560">
    <property type="entry name" value="CARBOXYPEPT_SER_HIS"/>
    <property type="match status" value="1"/>
</dbReference>
<keyword evidence="4 7" id="KW-0732">Signal</keyword>
<evidence type="ECO:0000256" key="7">
    <source>
        <dbReference type="RuleBase" id="RU361156"/>
    </source>
</evidence>
<comment type="similarity">
    <text evidence="1 7">Belongs to the peptidase S10 family.</text>
</comment>
<comment type="caution">
    <text evidence="8">The sequence shown here is derived from an EMBL/GenBank/DDBJ whole genome shotgun (WGS) entry which is preliminary data.</text>
</comment>
<evidence type="ECO:0000256" key="2">
    <source>
        <dbReference type="ARBA" id="ARBA00022645"/>
    </source>
</evidence>
<dbReference type="Proteomes" id="UP000187013">
    <property type="component" value="Unassembled WGS sequence"/>
</dbReference>
<dbReference type="InterPro" id="IPR033124">
    <property type="entry name" value="Ser_caboxypep_his_AS"/>
</dbReference>
<protein>
    <recommendedName>
        <fullName evidence="7">Carboxypeptidase</fullName>
        <ecNumber evidence="7">3.4.16.-</ecNumber>
    </recommendedName>
</protein>
<feature type="signal peptide" evidence="7">
    <location>
        <begin position="1"/>
        <end position="16"/>
    </location>
</feature>
<sequence length="487" mass="54602">MKLTSVLSTFVGICQAASIFEGNWLGGLESKLRSPKNLYQEIAKGFSNRLESVQVLQSPIDVGYSLRIKQVDPSKLGVDKVKQWSGYLDYEDSKHFFYWAFESRNDPSKDPVILWLNGGPGCSSFTGLLFELGPSQIGSQIKPIHNPYSWNNNATVIFLEQPLGVGFSYGDEKITSTRAAGRDVYIFLELFFEKFPELRTHDFHIAGESYAGHYIPQIAHEIVIENPERTFDLTSVLIGNGVTDSLVQDDYYQPMACGQGGHPQLLTDKDCAKMKQDSDRCRALNRVCYRTQSNVACAGASTYCNAVTVGAFEEKTGLNVYDIRGPCEDGGGENCYFGLNYVEQYMNQRFVQEALGSDVQSYTGCNDQVFLGFELTGDGAKPFQQFVSELVDLNIPVLLYAGDKDYICNWLGNMAWSDKLPWRYGEKYRSLPLKPWKSETTGQELGEIKSYGPLTFLRIYNAGHMVPYDQPEAALEMLNGWILGARE</sequence>